<protein>
    <submittedName>
        <fullName evidence="2">Uncharacterized protein</fullName>
    </submittedName>
</protein>
<dbReference type="AlphaFoldDB" id="A0A2P6N676"/>
<accession>A0A2P6N676</accession>
<reference evidence="2 3" key="1">
    <citation type="journal article" date="2018" name="Genome Biol. Evol.">
        <title>Multiple Roots of Fruiting Body Formation in Amoebozoa.</title>
        <authorList>
            <person name="Hillmann F."/>
            <person name="Forbes G."/>
            <person name="Novohradska S."/>
            <person name="Ferling I."/>
            <person name="Riege K."/>
            <person name="Groth M."/>
            <person name="Westermann M."/>
            <person name="Marz M."/>
            <person name="Spaller T."/>
            <person name="Winckler T."/>
            <person name="Schaap P."/>
            <person name="Glockner G."/>
        </authorList>
    </citation>
    <scope>NUCLEOTIDE SEQUENCE [LARGE SCALE GENOMIC DNA]</scope>
    <source>
        <strain evidence="2 3">Jena</strain>
    </source>
</reference>
<organism evidence="2 3">
    <name type="scientific">Planoprotostelium fungivorum</name>
    <dbReference type="NCBI Taxonomy" id="1890364"/>
    <lineage>
        <taxon>Eukaryota</taxon>
        <taxon>Amoebozoa</taxon>
        <taxon>Evosea</taxon>
        <taxon>Variosea</taxon>
        <taxon>Cavosteliida</taxon>
        <taxon>Cavosteliaceae</taxon>
        <taxon>Planoprotostelium</taxon>
    </lineage>
</organism>
<evidence type="ECO:0000313" key="3">
    <source>
        <dbReference type="Proteomes" id="UP000241769"/>
    </source>
</evidence>
<sequence length="405" mass="46530">MLEDKIITTPCKDDVHLYRYNFAGKGEEECVCQIESYWKQQGDQAFLRTYKKIPVMVWANNKPGVADKDTSEAVTTELNLDSESYFNELKKLIFSIPEIEKLAKSTERVDNPSYNGQRSQERGSYNSRSHAISPYYNGPQRLFPNDSNGQVTPPYNDRAPGHLPYNNRVQGQPMYIIRRRNNSNTQAQSSYTNGPQVQPWVNRTTQAQSSNSTQAPSLSHSGSQAQSYNTNSSQMRPYGNGNSSQPQSSNNNNTTQMYYSRPIVQSSYNSGGQSVRPYSRIGQSYNSGYSSYNNRYNAQTDTTRRCGRFTSIMFMRMTQIENGMTMEEQREGEMTEITTKKTSFLHQRKRNQKIAVTPEEITMVTKKINFTEEKKLFTKKINFTEEKKKSFTFPKEEITISKKQI</sequence>
<evidence type="ECO:0000256" key="1">
    <source>
        <dbReference type="SAM" id="MobiDB-lite"/>
    </source>
</evidence>
<dbReference type="EMBL" id="MDYQ01000184">
    <property type="protein sequence ID" value="PRP79450.1"/>
    <property type="molecule type" value="Genomic_DNA"/>
</dbReference>
<proteinExistence type="predicted"/>
<dbReference type="Proteomes" id="UP000241769">
    <property type="component" value="Unassembled WGS sequence"/>
</dbReference>
<feature type="region of interest" description="Disordered" evidence="1">
    <location>
        <begin position="205"/>
        <end position="255"/>
    </location>
</feature>
<evidence type="ECO:0000313" key="2">
    <source>
        <dbReference type="EMBL" id="PRP79450.1"/>
    </source>
</evidence>
<dbReference type="InParanoid" id="A0A2P6N676"/>
<comment type="caution">
    <text evidence="2">The sequence shown here is derived from an EMBL/GenBank/DDBJ whole genome shotgun (WGS) entry which is preliminary data.</text>
</comment>
<keyword evidence="3" id="KW-1185">Reference proteome</keyword>
<feature type="compositionally biased region" description="Low complexity" evidence="1">
    <location>
        <begin position="239"/>
        <end position="253"/>
    </location>
</feature>
<feature type="compositionally biased region" description="Polar residues" evidence="1">
    <location>
        <begin position="205"/>
        <end position="235"/>
    </location>
</feature>
<feature type="compositionally biased region" description="Polar residues" evidence="1">
    <location>
        <begin position="112"/>
        <end position="130"/>
    </location>
</feature>
<name>A0A2P6N676_9EUKA</name>
<feature type="region of interest" description="Disordered" evidence="1">
    <location>
        <begin position="105"/>
        <end position="170"/>
    </location>
</feature>
<gene>
    <name evidence="2" type="ORF">PROFUN_08211</name>
</gene>